<dbReference type="Pfam" id="PF01436">
    <property type="entry name" value="NHL"/>
    <property type="match status" value="1"/>
</dbReference>
<dbReference type="SUPFAM" id="SSF63829">
    <property type="entry name" value="Calcium-dependent phosphotriesterase"/>
    <property type="match status" value="1"/>
</dbReference>
<evidence type="ECO:0000256" key="2">
    <source>
        <dbReference type="SAM" id="MobiDB-lite"/>
    </source>
</evidence>
<dbReference type="EMBL" id="SWLB01000010">
    <property type="protein sequence ID" value="KAF3333333.1"/>
    <property type="molecule type" value="Genomic_DNA"/>
</dbReference>
<proteinExistence type="predicted"/>
<evidence type="ECO:0000256" key="1">
    <source>
        <dbReference type="ARBA" id="ARBA00022737"/>
    </source>
</evidence>
<dbReference type="Gene3D" id="2.120.10.30">
    <property type="entry name" value="TolB, C-terminal domain"/>
    <property type="match status" value="1"/>
</dbReference>
<keyword evidence="1" id="KW-0677">Repeat</keyword>
<dbReference type="PANTHER" id="PTHR13833">
    <property type="match status" value="1"/>
</dbReference>
<evidence type="ECO:0000256" key="3">
    <source>
        <dbReference type="SAM" id="SignalP"/>
    </source>
</evidence>
<keyword evidence="3" id="KW-0732">Signal</keyword>
<dbReference type="InterPro" id="IPR001258">
    <property type="entry name" value="NHL_repeat"/>
</dbReference>
<evidence type="ECO:0000313" key="5">
    <source>
        <dbReference type="Proteomes" id="UP000623129"/>
    </source>
</evidence>
<evidence type="ECO:0000313" key="4">
    <source>
        <dbReference type="EMBL" id="KAF3333333.1"/>
    </source>
</evidence>
<dbReference type="AlphaFoldDB" id="A0A833R4T0"/>
<accession>A0A833R4T0</accession>
<dbReference type="InterPro" id="IPR011042">
    <property type="entry name" value="6-blade_b-propeller_TolB-like"/>
</dbReference>
<comment type="caution">
    <text evidence="4">The sequence shown here is derived from an EMBL/GenBank/DDBJ whole genome shotgun (WGS) entry which is preliminary data.</text>
</comment>
<feature type="region of interest" description="Disordered" evidence="2">
    <location>
        <begin position="372"/>
        <end position="484"/>
    </location>
</feature>
<name>A0A833R4T0_9POAL</name>
<reference evidence="4" key="1">
    <citation type="submission" date="2020-01" db="EMBL/GenBank/DDBJ databases">
        <title>Genome sequence of Kobresia littledalei, the first chromosome-level genome in the family Cyperaceae.</title>
        <authorList>
            <person name="Qu G."/>
        </authorList>
    </citation>
    <scope>NUCLEOTIDE SEQUENCE</scope>
    <source>
        <strain evidence="4">C.B.Clarke</strain>
        <tissue evidence="4">Leaf</tissue>
    </source>
</reference>
<feature type="compositionally biased region" description="Basic and acidic residues" evidence="2">
    <location>
        <begin position="456"/>
        <end position="470"/>
    </location>
</feature>
<dbReference type="OrthoDB" id="342730at2759"/>
<protein>
    <submittedName>
        <fullName evidence="4">NHL repeat-containing protein 2</fullName>
    </submittedName>
</protein>
<feature type="chain" id="PRO_5032469996" evidence="3">
    <location>
        <begin position="25"/>
        <end position="484"/>
    </location>
</feature>
<keyword evidence="5" id="KW-1185">Reference proteome</keyword>
<organism evidence="4 5">
    <name type="scientific">Carex littledalei</name>
    <dbReference type="NCBI Taxonomy" id="544730"/>
    <lineage>
        <taxon>Eukaryota</taxon>
        <taxon>Viridiplantae</taxon>
        <taxon>Streptophyta</taxon>
        <taxon>Embryophyta</taxon>
        <taxon>Tracheophyta</taxon>
        <taxon>Spermatophyta</taxon>
        <taxon>Magnoliopsida</taxon>
        <taxon>Liliopsida</taxon>
        <taxon>Poales</taxon>
        <taxon>Cyperaceae</taxon>
        <taxon>Cyperoideae</taxon>
        <taxon>Cariceae</taxon>
        <taxon>Carex</taxon>
        <taxon>Carex subgen. Euthyceras</taxon>
    </lineage>
</organism>
<dbReference type="PANTHER" id="PTHR13833:SF73">
    <property type="entry name" value="NHL DOMAIN-CONTAINING PROTEIN"/>
    <property type="match status" value="1"/>
</dbReference>
<gene>
    <name evidence="4" type="ORF">FCM35_KLT01024</name>
</gene>
<feature type="compositionally biased region" description="Low complexity" evidence="2">
    <location>
        <begin position="388"/>
        <end position="397"/>
    </location>
</feature>
<dbReference type="Proteomes" id="UP000623129">
    <property type="component" value="Unassembled WGS sequence"/>
</dbReference>
<sequence length="484" mass="53208">MKMRSPHLLFLLALFATLTFNANASPTGDILKQLSSVVKWPKPSPKTAQTEGGHVLQFENGYFVETLVEGDKLGVVPHTIRVSPEGELLTVDSINNHIVRITPPLSEYSRARLVAGSSQGYSGHVDGKPIDARFKHPKGVTMDDKGNVYVADTANMAIRKIGEGGVTTIAGGKSNIAGYRDGPSEDAKFSSDFDLVFLKKTCSLLVIDRGNAALRQISLQQEDCDFPENSVLSSDLVLVVGAILAGYIFCLAQHYFSSLFSQKTKEEPEEEVENIDAVEKEPLVAKSLTDEPSAGWPAFGTLLTDLFKFSVEAIGNMLLNSVPLSLRRNKTKTDLTPLKDRLVMPEDKEETTPITQKLKIPRPLSETIQTPILQTTPISNNTIATDTPPKVAKASKVPKFKDSSLSGKHRSSKRQDFAEFYGMGETGQVGSKGTKERVRHRHREKSGEVNSGQNDSKPEYSDNAKFDHYNSLRSKYGPESGYRY</sequence>
<feature type="signal peptide" evidence="3">
    <location>
        <begin position="1"/>
        <end position="24"/>
    </location>
</feature>